<gene>
    <name evidence="1" type="ORF">B0T18DRAFT_331516</name>
</gene>
<dbReference type="PANTHER" id="PTHR12265:SF14">
    <property type="entry name" value="INDOLE-DITERPENE BIOSYNTHESIS PROTEIN PAXU"/>
    <property type="match status" value="1"/>
</dbReference>
<reference evidence="1" key="1">
    <citation type="submission" date="2023-06" db="EMBL/GenBank/DDBJ databases">
        <title>Genome-scale phylogeny and comparative genomics of the fungal order Sordariales.</title>
        <authorList>
            <consortium name="Lawrence Berkeley National Laboratory"/>
            <person name="Hensen N."/>
            <person name="Bonometti L."/>
            <person name="Westerberg I."/>
            <person name="Brannstrom I.O."/>
            <person name="Guillou S."/>
            <person name="Cros-Aarteil S."/>
            <person name="Calhoun S."/>
            <person name="Haridas S."/>
            <person name="Kuo A."/>
            <person name="Mondo S."/>
            <person name="Pangilinan J."/>
            <person name="Riley R."/>
            <person name="LaButti K."/>
            <person name="Andreopoulos B."/>
            <person name="Lipzen A."/>
            <person name="Chen C."/>
            <person name="Yanf M."/>
            <person name="Daum C."/>
            <person name="Ng V."/>
            <person name="Clum A."/>
            <person name="Steindorff A."/>
            <person name="Ohm R."/>
            <person name="Martin F."/>
            <person name="Silar P."/>
            <person name="Natvig D."/>
            <person name="Lalanne C."/>
            <person name="Gautier V."/>
            <person name="Ament-velasquez S.L."/>
            <person name="Kruys A."/>
            <person name="Hutchinson M.I."/>
            <person name="Powell A.J."/>
            <person name="Barry K."/>
            <person name="Miller A.N."/>
            <person name="Grigoriev I.V."/>
            <person name="Debuchy R."/>
            <person name="Gladieux P."/>
            <person name="Thoren M.H."/>
            <person name="Johannesson H."/>
        </authorList>
    </citation>
    <scope>NUCLEOTIDE SEQUENCE</scope>
    <source>
        <strain evidence="1">SMH3187-1</strain>
    </source>
</reference>
<proteinExistence type="predicted"/>
<evidence type="ECO:0000313" key="1">
    <source>
        <dbReference type="EMBL" id="KAK0741389.1"/>
    </source>
</evidence>
<dbReference type="PANTHER" id="PTHR12265">
    <property type="entry name" value="TRANSMEMBRANE PROTEIN 53"/>
    <property type="match status" value="1"/>
</dbReference>
<keyword evidence="2" id="KW-1185">Reference proteome</keyword>
<name>A0AA40K0G5_9PEZI</name>
<evidence type="ECO:0000313" key="2">
    <source>
        <dbReference type="Proteomes" id="UP001172155"/>
    </source>
</evidence>
<dbReference type="EMBL" id="JAUKUD010000006">
    <property type="protein sequence ID" value="KAK0741389.1"/>
    <property type="molecule type" value="Genomic_DNA"/>
</dbReference>
<dbReference type="AlphaFoldDB" id="A0AA40K0G5"/>
<dbReference type="Pfam" id="PF05705">
    <property type="entry name" value="DUF829"/>
    <property type="match status" value="1"/>
</dbReference>
<dbReference type="Proteomes" id="UP001172155">
    <property type="component" value="Unassembled WGS sequence"/>
</dbReference>
<dbReference type="InterPro" id="IPR008547">
    <property type="entry name" value="DUF829_TMEM53"/>
</dbReference>
<comment type="caution">
    <text evidence="1">The sequence shown here is derived from an EMBL/GenBank/DDBJ whole genome shotgun (WGS) entry which is preliminary data.</text>
</comment>
<organism evidence="1 2">
    <name type="scientific">Schizothecium vesticola</name>
    <dbReference type="NCBI Taxonomy" id="314040"/>
    <lineage>
        <taxon>Eukaryota</taxon>
        <taxon>Fungi</taxon>
        <taxon>Dikarya</taxon>
        <taxon>Ascomycota</taxon>
        <taxon>Pezizomycotina</taxon>
        <taxon>Sordariomycetes</taxon>
        <taxon>Sordariomycetidae</taxon>
        <taxon>Sordariales</taxon>
        <taxon>Schizotheciaceae</taxon>
        <taxon>Schizothecium</taxon>
    </lineage>
</organism>
<evidence type="ECO:0008006" key="3">
    <source>
        <dbReference type="Google" id="ProtNLM"/>
    </source>
</evidence>
<accession>A0AA40K0G5</accession>
<sequence>MTSTPPAVAEFKATHLLDTFERITDQIFVQPSPLNTPLDPSHPATVVIYGWGDALPKHLAKYVSGYRALFPASRLVLIFSPILRALLAGLDARTQSMAPVLDAIYGPAGTATTPEASSRILIQVMSNTGGINYAATLNAHAARHGGAAMPHALLVLDSTPGSTDFFSNIGRWSRALALGAGKLPIPFAVTQAVAAGFLGALSLAGWLVGRTSAADFSVGAVNNPALCDVGVRRVYLYSKADDIIHWEDIEEHMARGREKGYSVGGTLFEGTPHVGHMRAWPEEYWGAIRRGWEDVVKGEKA</sequence>
<protein>
    <recommendedName>
        <fullName evidence="3">DUF829-domain-containing protein</fullName>
    </recommendedName>
</protein>